<dbReference type="Gene3D" id="1.10.260.40">
    <property type="entry name" value="lambda repressor-like DNA-binding domains"/>
    <property type="match status" value="1"/>
</dbReference>
<name>A0A6S6QQH8_9FIRM</name>
<dbReference type="Proteomes" id="UP000515561">
    <property type="component" value="Chromosome"/>
</dbReference>
<dbReference type="InterPro" id="IPR010982">
    <property type="entry name" value="Lambda_DNA-bd_dom_sf"/>
</dbReference>
<organism evidence="1 2">
    <name type="scientific">Anaerocolumna cellulosilytica</name>
    <dbReference type="NCBI Taxonomy" id="433286"/>
    <lineage>
        <taxon>Bacteria</taxon>
        <taxon>Bacillati</taxon>
        <taxon>Bacillota</taxon>
        <taxon>Clostridia</taxon>
        <taxon>Lachnospirales</taxon>
        <taxon>Lachnospiraceae</taxon>
        <taxon>Anaerocolumna</taxon>
    </lineage>
</organism>
<protein>
    <submittedName>
        <fullName evidence="1">Uncharacterized protein</fullName>
    </submittedName>
</protein>
<keyword evidence="2" id="KW-1185">Reference proteome</keyword>
<gene>
    <name evidence="1" type="ORF">acsn021_04130</name>
</gene>
<dbReference type="GO" id="GO:0003677">
    <property type="term" value="F:DNA binding"/>
    <property type="evidence" value="ECO:0007669"/>
    <property type="project" value="InterPro"/>
</dbReference>
<dbReference type="SMART" id="SM00530">
    <property type="entry name" value="HTH_XRE"/>
    <property type="match status" value="1"/>
</dbReference>
<dbReference type="InterPro" id="IPR001387">
    <property type="entry name" value="Cro/C1-type_HTH"/>
</dbReference>
<evidence type="ECO:0000313" key="1">
    <source>
        <dbReference type="EMBL" id="BCJ92844.1"/>
    </source>
</evidence>
<dbReference type="SUPFAM" id="SSF47413">
    <property type="entry name" value="lambda repressor-like DNA-binding domains"/>
    <property type="match status" value="1"/>
</dbReference>
<dbReference type="AlphaFoldDB" id="A0A6S6QQH8"/>
<dbReference type="KEGG" id="acel:acsn021_04130"/>
<dbReference type="EMBL" id="AP023367">
    <property type="protein sequence ID" value="BCJ92844.1"/>
    <property type="molecule type" value="Genomic_DNA"/>
</dbReference>
<dbReference type="CDD" id="cd00093">
    <property type="entry name" value="HTH_XRE"/>
    <property type="match status" value="1"/>
</dbReference>
<dbReference type="PROSITE" id="PS50943">
    <property type="entry name" value="HTH_CROC1"/>
    <property type="match status" value="1"/>
</dbReference>
<evidence type="ECO:0000313" key="2">
    <source>
        <dbReference type="Proteomes" id="UP000515561"/>
    </source>
</evidence>
<reference evidence="1 2" key="1">
    <citation type="journal article" date="2016" name="Int. J. Syst. Evol. Microbiol.">
        <title>Descriptions of Anaerotaenia torta gen. nov., sp. nov. and Anaerocolumna cellulosilytica gen. nov., sp. nov. isolated from a methanogenic reactor of cattle waste.</title>
        <authorList>
            <person name="Uek A."/>
            <person name="Ohtaki Y."/>
            <person name="Kaku N."/>
            <person name="Ueki K."/>
        </authorList>
    </citation>
    <scope>NUCLEOTIDE SEQUENCE [LARGE SCALE GENOMIC DNA]</scope>
    <source>
        <strain evidence="1 2">SN021</strain>
    </source>
</reference>
<sequence>MFKEELKQIMVDLKLSQTKLSELTGIGKSSISQYLSGKNVPTESRQREIAESLGLNANYFLEESDNQEQVNYTPIKKLQPEQAGKLMGISKDTVRKGLQDGIFPWGYAVKTSPKRWTYFINAQKFDEIERINIETKDE</sequence>
<dbReference type="Pfam" id="PF12844">
    <property type="entry name" value="HTH_19"/>
    <property type="match status" value="1"/>
</dbReference>
<accession>A0A6S6QQH8</accession>
<dbReference type="RefSeq" id="WP_184094677.1">
    <property type="nucleotide sequence ID" value="NZ_AP023367.1"/>
</dbReference>
<proteinExistence type="predicted"/>